<keyword evidence="3" id="KW-0862">Zinc</keyword>
<reference evidence="6 7" key="1">
    <citation type="submission" date="2015-08" db="EMBL/GenBank/DDBJ databases">
        <title>Next Generation Sequencing and Analysis of the Genome of Puccinia sorghi L Schw, the Causal Agent of Maize Common Rust.</title>
        <authorList>
            <person name="Rochi L."/>
            <person name="Burguener G."/>
            <person name="Darino M."/>
            <person name="Turjanski A."/>
            <person name="Kreff E."/>
            <person name="Dieguez M.J."/>
            <person name="Sacco F."/>
        </authorList>
    </citation>
    <scope>NUCLEOTIDE SEQUENCE [LARGE SCALE GENOMIC DNA]</scope>
    <source>
        <strain evidence="6 7">RO10H11247</strain>
    </source>
</reference>
<evidence type="ECO:0000256" key="2">
    <source>
        <dbReference type="ARBA" id="ARBA00022771"/>
    </source>
</evidence>
<feature type="compositionally biased region" description="Basic and acidic residues" evidence="4">
    <location>
        <begin position="235"/>
        <end position="248"/>
    </location>
</feature>
<protein>
    <recommendedName>
        <fullName evidence="5">U1-C C2H2-type zinc finger domain-containing protein</fullName>
    </recommendedName>
</protein>
<dbReference type="PANTHER" id="PTHR13173">
    <property type="entry name" value="WW DOMAIN BINDING PROTEIN 4"/>
    <property type="match status" value="1"/>
</dbReference>
<name>A0A0L6VC70_9BASI</name>
<dbReference type="PANTHER" id="PTHR13173:SF10">
    <property type="entry name" value="WW DOMAIN-BINDING PROTEIN 4"/>
    <property type="match status" value="1"/>
</dbReference>
<gene>
    <name evidence="6" type="ORF">VP01_2087g9</name>
</gene>
<evidence type="ECO:0000256" key="1">
    <source>
        <dbReference type="ARBA" id="ARBA00022723"/>
    </source>
</evidence>
<dbReference type="AlphaFoldDB" id="A0A0L6VC70"/>
<dbReference type="GO" id="GO:0003723">
    <property type="term" value="F:RNA binding"/>
    <property type="evidence" value="ECO:0007669"/>
    <property type="project" value="TreeGrafter"/>
</dbReference>
<proteinExistence type="predicted"/>
<evidence type="ECO:0000256" key="3">
    <source>
        <dbReference type="ARBA" id="ARBA00022833"/>
    </source>
</evidence>
<dbReference type="SUPFAM" id="SSF57667">
    <property type="entry name" value="beta-beta-alpha zinc fingers"/>
    <property type="match status" value="1"/>
</dbReference>
<evidence type="ECO:0000256" key="4">
    <source>
        <dbReference type="SAM" id="MobiDB-lite"/>
    </source>
</evidence>
<keyword evidence="7" id="KW-1185">Reference proteome</keyword>
<dbReference type="GO" id="GO:0000398">
    <property type="term" value="P:mRNA splicing, via spliceosome"/>
    <property type="evidence" value="ECO:0007669"/>
    <property type="project" value="InterPro"/>
</dbReference>
<feature type="region of interest" description="Disordered" evidence="4">
    <location>
        <begin position="235"/>
        <end position="302"/>
    </location>
</feature>
<dbReference type="GO" id="GO:0071011">
    <property type="term" value="C:precatalytic spliceosome"/>
    <property type="evidence" value="ECO:0007669"/>
    <property type="project" value="TreeGrafter"/>
</dbReference>
<evidence type="ECO:0000313" key="6">
    <source>
        <dbReference type="EMBL" id="KNZ57735.1"/>
    </source>
</evidence>
<comment type="caution">
    <text evidence="6">The sequence shown here is derived from an EMBL/GenBank/DDBJ whole genome shotgun (WGS) entry which is preliminary data.</text>
</comment>
<dbReference type="Gene3D" id="3.30.160.60">
    <property type="entry name" value="Classic Zinc Finger"/>
    <property type="match status" value="1"/>
</dbReference>
<evidence type="ECO:0000313" key="7">
    <source>
        <dbReference type="Proteomes" id="UP000037035"/>
    </source>
</evidence>
<feature type="region of interest" description="Disordered" evidence="4">
    <location>
        <begin position="142"/>
        <end position="187"/>
    </location>
</feature>
<dbReference type="InterPro" id="IPR036236">
    <property type="entry name" value="Znf_C2H2_sf"/>
</dbReference>
<sequence length="326" mass="37609">MTEYWVSKQSYFCKYCDIFIRVRPLNKHDDKPSRDQHEKGLRHKGNLERYIREIYKKEDRAKRERADEASQLSKIEKAARAAHEQQDLGGVSEEKEEKQEEEKEPRKRTKFDKTQEWKGASNLENYSDARSLGFVADEELEAATRASEEKERRSREGLMGKWEAVAKVQPASTNKASSSSGSSIPTINREKITAQLLYERDPDKKPIRKLFSERSVDLDSPDSLDHAFPIKLKVDRRSQSLKREEHDLSSAALHGSIQPIRLDGFHSSKNPSEENIKAENPPSNDPVKLEEEDIKPTLDEMVSPKVETPVLFKKRKATHAQLRQRT</sequence>
<dbReference type="InterPro" id="IPR040023">
    <property type="entry name" value="WBP4"/>
</dbReference>
<feature type="compositionally biased region" description="Basic and acidic residues" evidence="4">
    <location>
        <begin position="263"/>
        <end position="277"/>
    </location>
</feature>
<keyword evidence="2" id="KW-0863">Zinc-finger</keyword>
<feature type="domain" description="U1-C C2H2-type zinc finger" evidence="5">
    <location>
        <begin position="10"/>
        <end position="51"/>
    </location>
</feature>
<keyword evidence="1" id="KW-0479">Metal-binding</keyword>
<dbReference type="VEuPathDB" id="FungiDB:VP01_2087g9"/>
<dbReference type="Pfam" id="PF06220">
    <property type="entry name" value="zf-U1"/>
    <property type="match status" value="1"/>
</dbReference>
<organism evidence="6 7">
    <name type="scientific">Puccinia sorghi</name>
    <dbReference type="NCBI Taxonomy" id="27349"/>
    <lineage>
        <taxon>Eukaryota</taxon>
        <taxon>Fungi</taxon>
        <taxon>Dikarya</taxon>
        <taxon>Basidiomycota</taxon>
        <taxon>Pucciniomycotina</taxon>
        <taxon>Pucciniomycetes</taxon>
        <taxon>Pucciniales</taxon>
        <taxon>Pucciniaceae</taxon>
        <taxon>Puccinia</taxon>
    </lineage>
</organism>
<feature type="compositionally biased region" description="Basic and acidic residues" evidence="4">
    <location>
        <begin position="146"/>
        <end position="158"/>
    </location>
</feature>
<dbReference type="STRING" id="27349.A0A0L6VC70"/>
<dbReference type="OrthoDB" id="191651at2759"/>
<dbReference type="EMBL" id="LAVV01006934">
    <property type="protein sequence ID" value="KNZ57735.1"/>
    <property type="molecule type" value="Genomic_DNA"/>
</dbReference>
<feature type="region of interest" description="Disordered" evidence="4">
    <location>
        <begin position="59"/>
        <end position="115"/>
    </location>
</feature>
<accession>A0A0L6VC70</accession>
<dbReference type="Proteomes" id="UP000037035">
    <property type="component" value="Unassembled WGS sequence"/>
</dbReference>
<dbReference type="InterPro" id="IPR013085">
    <property type="entry name" value="U1-CZ_Znf_C2H2"/>
</dbReference>
<dbReference type="GO" id="GO:0008270">
    <property type="term" value="F:zinc ion binding"/>
    <property type="evidence" value="ECO:0007669"/>
    <property type="project" value="UniProtKB-KW"/>
</dbReference>
<evidence type="ECO:0000259" key="5">
    <source>
        <dbReference type="Pfam" id="PF06220"/>
    </source>
</evidence>